<dbReference type="EMBL" id="JBHUMF010000001">
    <property type="protein sequence ID" value="MFD2679202.1"/>
    <property type="molecule type" value="Genomic_DNA"/>
</dbReference>
<evidence type="ECO:0000313" key="3">
    <source>
        <dbReference type="Proteomes" id="UP001597506"/>
    </source>
</evidence>
<name>A0ABW5RL10_9BACI</name>
<keyword evidence="1" id="KW-0732">Signal</keyword>
<keyword evidence="3" id="KW-1185">Reference proteome</keyword>
<sequence length="239" mass="27147">MKKTYLFLFLPAVIICFLSACSAAAGSNENKEKKEAPLVEGESVEATGEATKAVSYRSNPQVTDDKMLTKKGQKHRDAKGEATLKQINEINKTYMIGPVKLTVKEAKIIHLTPDYSMIDYFHVLTHKKEFNFVKVWVEIENTSEQPVHFAPIALFETSTGEKFDWQKDIYLEGLNGKLEARAVKKGNLGFILNAGSHDEEHSEENHTEELPDWVKLITSDVFDKEEKMIEKSKEIRIKL</sequence>
<organism evidence="2 3">
    <name type="scientific">Bacillus seohaeanensis</name>
    <dbReference type="NCBI Taxonomy" id="284580"/>
    <lineage>
        <taxon>Bacteria</taxon>
        <taxon>Bacillati</taxon>
        <taxon>Bacillota</taxon>
        <taxon>Bacilli</taxon>
        <taxon>Bacillales</taxon>
        <taxon>Bacillaceae</taxon>
        <taxon>Bacillus</taxon>
    </lineage>
</organism>
<evidence type="ECO:0008006" key="4">
    <source>
        <dbReference type="Google" id="ProtNLM"/>
    </source>
</evidence>
<dbReference type="Proteomes" id="UP001597506">
    <property type="component" value="Unassembled WGS sequence"/>
</dbReference>
<proteinExistence type="predicted"/>
<feature type="chain" id="PRO_5045537248" description="DUF4352 domain-containing protein" evidence="1">
    <location>
        <begin position="26"/>
        <end position="239"/>
    </location>
</feature>
<dbReference type="RefSeq" id="WP_377931638.1">
    <property type="nucleotide sequence ID" value="NZ_JBHUMF010000001.1"/>
</dbReference>
<dbReference type="PROSITE" id="PS51257">
    <property type="entry name" value="PROKAR_LIPOPROTEIN"/>
    <property type="match status" value="1"/>
</dbReference>
<evidence type="ECO:0000256" key="1">
    <source>
        <dbReference type="SAM" id="SignalP"/>
    </source>
</evidence>
<accession>A0ABW5RL10</accession>
<evidence type="ECO:0000313" key="2">
    <source>
        <dbReference type="EMBL" id="MFD2679202.1"/>
    </source>
</evidence>
<reference evidence="3" key="1">
    <citation type="journal article" date="2019" name="Int. J. Syst. Evol. Microbiol.">
        <title>The Global Catalogue of Microorganisms (GCM) 10K type strain sequencing project: providing services to taxonomists for standard genome sequencing and annotation.</title>
        <authorList>
            <consortium name="The Broad Institute Genomics Platform"/>
            <consortium name="The Broad Institute Genome Sequencing Center for Infectious Disease"/>
            <person name="Wu L."/>
            <person name="Ma J."/>
        </authorList>
    </citation>
    <scope>NUCLEOTIDE SEQUENCE [LARGE SCALE GENOMIC DNA]</scope>
    <source>
        <strain evidence="3">KCTC 3913</strain>
    </source>
</reference>
<comment type="caution">
    <text evidence="2">The sequence shown here is derived from an EMBL/GenBank/DDBJ whole genome shotgun (WGS) entry which is preliminary data.</text>
</comment>
<protein>
    <recommendedName>
        <fullName evidence="4">DUF4352 domain-containing protein</fullName>
    </recommendedName>
</protein>
<gene>
    <name evidence="2" type="ORF">ACFSUL_00400</name>
</gene>
<feature type="signal peptide" evidence="1">
    <location>
        <begin position="1"/>
        <end position="25"/>
    </location>
</feature>